<feature type="transmembrane region" description="Helical" evidence="1">
    <location>
        <begin position="12"/>
        <end position="30"/>
    </location>
</feature>
<feature type="transmembrane region" description="Helical" evidence="1">
    <location>
        <begin position="157"/>
        <end position="180"/>
    </location>
</feature>
<organism evidence="2 3">
    <name type="scientific">Candidatus Phytoplasma fabacearum</name>
    <dbReference type="NCBI Taxonomy" id="2982628"/>
    <lineage>
        <taxon>Bacteria</taxon>
        <taxon>Bacillati</taxon>
        <taxon>Mycoplasmatota</taxon>
        <taxon>Mollicutes</taxon>
        <taxon>Acholeplasmatales</taxon>
        <taxon>Acholeplasmataceae</taxon>
        <taxon>Candidatus Phytoplasma</taxon>
        <taxon>16SrII (Peanut WB group)</taxon>
    </lineage>
</organism>
<keyword evidence="1" id="KW-0472">Membrane</keyword>
<feature type="transmembrane region" description="Helical" evidence="1">
    <location>
        <begin position="72"/>
        <end position="96"/>
    </location>
</feature>
<accession>A0ABU8ZSW2</accession>
<evidence type="ECO:0000256" key="1">
    <source>
        <dbReference type="SAM" id="Phobius"/>
    </source>
</evidence>
<dbReference type="RefSeq" id="WP_304512479.1">
    <property type="nucleotide sequence ID" value="NZ_JAOSIK010000004.1"/>
</dbReference>
<keyword evidence="1" id="KW-0812">Transmembrane</keyword>
<evidence type="ECO:0000313" key="2">
    <source>
        <dbReference type="EMBL" id="MEK0311815.1"/>
    </source>
</evidence>
<reference evidence="2 3" key="1">
    <citation type="journal article" date="2023" name="Int. J. Syst. Evol. Microbiol.">
        <title>The observation of taxonomic boundaries for the 16SrII and 16SrXXV phytoplasmas using genome-based delimitation.</title>
        <authorList>
            <person name="Rodrigues Jardim B."/>
            <person name="Tran-Nguyen L.T.T."/>
            <person name="Gambley C."/>
            <person name="Al-Sadi A.M."/>
            <person name="Al-Subhi A.M."/>
            <person name="Foissac X."/>
            <person name="Salar P."/>
            <person name="Cai H."/>
            <person name="Yang J.Y."/>
            <person name="Davis R."/>
            <person name="Jones L."/>
            <person name="Rodoni B."/>
            <person name="Constable F.E."/>
        </authorList>
    </citation>
    <scope>NUCLEOTIDE SEQUENCE [LARGE SCALE GENOMIC DNA]</scope>
    <source>
        <strain evidence="2">BAWM-322</strain>
    </source>
</reference>
<evidence type="ECO:0000313" key="3">
    <source>
        <dbReference type="Proteomes" id="UP001382955"/>
    </source>
</evidence>
<proteinExistence type="predicted"/>
<keyword evidence="1" id="KW-1133">Transmembrane helix</keyword>
<feature type="transmembrane region" description="Helical" evidence="1">
    <location>
        <begin position="133"/>
        <end position="151"/>
    </location>
</feature>
<name>A0ABU8ZSW2_9MOLU</name>
<keyword evidence="3" id="KW-1185">Reference proteome</keyword>
<feature type="transmembrane region" description="Helical" evidence="1">
    <location>
        <begin position="108"/>
        <end position="126"/>
    </location>
</feature>
<comment type="caution">
    <text evidence="2">The sequence shown here is derived from an EMBL/GenBank/DDBJ whole genome shotgun (WGS) entry which is preliminary data.</text>
</comment>
<dbReference type="Proteomes" id="UP001382955">
    <property type="component" value="Unassembled WGS sequence"/>
</dbReference>
<dbReference type="PROSITE" id="PS51257">
    <property type="entry name" value="PROKAR_LIPOPROTEIN"/>
    <property type="match status" value="1"/>
</dbReference>
<sequence>MYEIKKITFKKIILNIFITILFLLSSLACFEPKYFSIKGIRISDILLGILLLLFNYYFVFVNFKKNSGLKKFFFLIETFFLLTVSISLFMSFLITNSFVQKILTLSNIISYILMIHCFISLHLFGWQNNKINIWSLNGYLVTFGISCFLLGKNIDFSYIILRIFSIFFGFLFLFYLFIVIKQISSYNKKIVKNN</sequence>
<gene>
    <name evidence="2" type="ORF">OC725_00805</name>
</gene>
<dbReference type="EMBL" id="JAOSIK010000004">
    <property type="protein sequence ID" value="MEK0311815.1"/>
    <property type="molecule type" value="Genomic_DNA"/>
</dbReference>
<feature type="transmembrane region" description="Helical" evidence="1">
    <location>
        <begin position="42"/>
        <end position="60"/>
    </location>
</feature>
<protein>
    <submittedName>
        <fullName evidence="2">Uncharacterized protein</fullName>
    </submittedName>
</protein>